<reference evidence="1 2" key="1">
    <citation type="submission" date="2022-01" db="EMBL/GenBank/DDBJ databases">
        <title>Labilibaculum sp. nov, a marine bacterium isolated from Antarctica.</title>
        <authorList>
            <person name="Dai W."/>
        </authorList>
    </citation>
    <scope>NUCLEOTIDE SEQUENCE [LARGE SCALE GENOMIC DNA]</scope>
    <source>
        <strain evidence="1 2">DW002</strain>
    </source>
</reference>
<organism evidence="1 2">
    <name type="scientific">Paralabilibaculum antarcticum</name>
    <dbReference type="NCBI Taxonomy" id="2912572"/>
    <lineage>
        <taxon>Bacteria</taxon>
        <taxon>Pseudomonadati</taxon>
        <taxon>Bacteroidota</taxon>
        <taxon>Bacteroidia</taxon>
        <taxon>Marinilabiliales</taxon>
        <taxon>Marinifilaceae</taxon>
        <taxon>Paralabilibaculum</taxon>
    </lineage>
</organism>
<dbReference type="Proteomes" id="UP001528920">
    <property type="component" value="Unassembled WGS sequence"/>
</dbReference>
<dbReference type="RefSeq" id="WP_275111303.1">
    <property type="nucleotide sequence ID" value="NZ_JAKJSC010000007.1"/>
</dbReference>
<gene>
    <name evidence="1" type="ORF">L3049_18440</name>
</gene>
<keyword evidence="2" id="KW-1185">Reference proteome</keyword>
<evidence type="ECO:0000313" key="2">
    <source>
        <dbReference type="Proteomes" id="UP001528920"/>
    </source>
</evidence>
<evidence type="ECO:0000313" key="1">
    <source>
        <dbReference type="EMBL" id="MDE5419972.1"/>
    </source>
</evidence>
<proteinExistence type="predicted"/>
<name>A0ABT5VXD6_9BACT</name>
<comment type="caution">
    <text evidence="1">The sequence shown here is derived from an EMBL/GenBank/DDBJ whole genome shotgun (WGS) entry which is preliminary data.</text>
</comment>
<accession>A0ABT5VXD6</accession>
<protein>
    <submittedName>
        <fullName evidence="1">Uncharacterized protein</fullName>
    </submittedName>
</protein>
<dbReference type="EMBL" id="JAKJSC010000007">
    <property type="protein sequence ID" value="MDE5419972.1"/>
    <property type="molecule type" value="Genomic_DNA"/>
</dbReference>
<sequence length="154" mass="17961">MKAQIQKYKIEGKVYTWTYKNNPRNYPAWNFTVDLKACESISALLNLMNNCEWSSKKTISIKLPTESQVRVPNNKNGTESWKSKTNLILSCKTSESTDYWKIIELNKGIEIQFGKAKLIEFQNAINEIPKRSGDFAISDQNEENILYLWWNLDE</sequence>